<evidence type="ECO:0000313" key="1">
    <source>
        <dbReference type="EMBL" id="RDI64534.1"/>
    </source>
</evidence>
<proteinExistence type="predicted"/>
<reference evidence="1 2" key="1">
    <citation type="submission" date="2018-07" db="EMBL/GenBank/DDBJ databases">
        <title>Genomic Encyclopedia of Type Strains, Phase IV (KMG-IV): sequencing the most valuable type-strain genomes for metagenomic binning, comparative biology and taxonomic classification.</title>
        <authorList>
            <person name="Goeker M."/>
        </authorList>
    </citation>
    <scope>NUCLEOTIDE SEQUENCE [LARGE SCALE GENOMIC DNA]</scope>
    <source>
        <strain evidence="1 2">DSM 44290</strain>
    </source>
</reference>
<dbReference type="InterPro" id="IPR036689">
    <property type="entry name" value="ESAT-6-like_sf"/>
</dbReference>
<organism evidence="1 2">
    <name type="scientific">Nocardia pseudobrasiliensis</name>
    <dbReference type="NCBI Taxonomy" id="45979"/>
    <lineage>
        <taxon>Bacteria</taxon>
        <taxon>Bacillati</taxon>
        <taxon>Actinomycetota</taxon>
        <taxon>Actinomycetes</taxon>
        <taxon>Mycobacteriales</taxon>
        <taxon>Nocardiaceae</taxon>
        <taxon>Nocardia</taxon>
    </lineage>
</organism>
<sequence>MVVATKVEVTPAQLRGAAAHMGELRDRVGAILSNLESSLATKGAPWGDDGYGQPFADGSGGQPGYLAARENLTTGMGNVRTTLDSYSDGQYRAATLLERQDRF</sequence>
<accession>A0A370I5D7</accession>
<dbReference type="EMBL" id="QQBC01000008">
    <property type="protein sequence ID" value="RDI64534.1"/>
    <property type="molecule type" value="Genomic_DNA"/>
</dbReference>
<dbReference type="AlphaFoldDB" id="A0A370I5D7"/>
<evidence type="ECO:0000313" key="2">
    <source>
        <dbReference type="Proteomes" id="UP000254869"/>
    </source>
</evidence>
<comment type="caution">
    <text evidence="1">The sequence shown here is derived from an EMBL/GenBank/DDBJ whole genome shotgun (WGS) entry which is preliminary data.</text>
</comment>
<dbReference type="Gene3D" id="1.10.287.1060">
    <property type="entry name" value="ESAT-6-like"/>
    <property type="match status" value="1"/>
</dbReference>
<keyword evidence="2" id="KW-1185">Reference proteome</keyword>
<evidence type="ECO:0008006" key="3">
    <source>
        <dbReference type="Google" id="ProtNLM"/>
    </source>
</evidence>
<dbReference type="STRING" id="1210086.GCA_001613105_05534"/>
<dbReference type="SUPFAM" id="SSF140453">
    <property type="entry name" value="EsxAB dimer-like"/>
    <property type="match status" value="1"/>
</dbReference>
<gene>
    <name evidence="1" type="ORF">DFR76_108367</name>
</gene>
<dbReference type="Proteomes" id="UP000254869">
    <property type="component" value="Unassembled WGS sequence"/>
</dbReference>
<protein>
    <recommendedName>
        <fullName evidence="3">WXG100 family type VII secretion target</fullName>
    </recommendedName>
</protein>
<name>A0A370I5D7_9NOCA</name>